<dbReference type="EMBL" id="BOOQ01000026">
    <property type="protein sequence ID" value="GII47620.1"/>
    <property type="molecule type" value="Genomic_DNA"/>
</dbReference>
<dbReference type="PROSITE" id="PS51677">
    <property type="entry name" value="NODB"/>
    <property type="match status" value="1"/>
</dbReference>
<dbReference type="GO" id="GO:0016020">
    <property type="term" value="C:membrane"/>
    <property type="evidence" value="ECO:0007669"/>
    <property type="project" value="TreeGrafter"/>
</dbReference>
<dbReference type="PANTHER" id="PTHR10587:SF133">
    <property type="entry name" value="CHITIN DEACETYLASE 1-RELATED"/>
    <property type="match status" value="1"/>
</dbReference>
<evidence type="ECO:0000256" key="3">
    <source>
        <dbReference type="SAM" id="SignalP"/>
    </source>
</evidence>
<gene>
    <name evidence="5" type="ORF">Psi02_40440</name>
</gene>
<dbReference type="InterPro" id="IPR011330">
    <property type="entry name" value="Glyco_hydro/deAcase_b/a-brl"/>
</dbReference>
<dbReference type="PROSITE" id="PS51257">
    <property type="entry name" value="PROKAR_LIPOPROTEIN"/>
    <property type="match status" value="1"/>
</dbReference>
<feature type="domain" description="NodB homology" evidence="4">
    <location>
        <begin position="77"/>
        <end position="253"/>
    </location>
</feature>
<accession>A0A8J3UNI7</accession>
<dbReference type="Pfam" id="PF01522">
    <property type="entry name" value="Polysacc_deac_1"/>
    <property type="match status" value="1"/>
</dbReference>
<dbReference type="GO" id="GO:0005975">
    <property type="term" value="P:carbohydrate metabolic process"/>
    <property type="evidence" value="ECO:0007669"/>
    <property type="project" value="InterPro"/>
</dbReference>
<protein>
    <recommendedName>
        <fullName evidence="4">NodB homology domain-containing protein</fullName>
    </recommendedName>
</protein>
<evidence type="ECO:0000256" key="2">
    <source>
        <dbReference type="ARBA" id="ARBA00022801"/>
    </source>
</evidence>
<dbReference type="PANTHER" id="PTHR10587">
    <property type="entry name" value="GLYCOSYL TRANSFERASE-RELATED"/>
    <property type="match status" value="1"/>
</dbReference>
<dbReference type="InterPro" id="IPR002509">
    <property type="entry name" value="NODB_dom"/>
</dbReference>
<name>A0A8J3UNI7_9ACTN</name>
<dbReference type="GO" id="GO:0046872">
    <property type="term" value="F:metal ion binding"/>
    <property type="evidence" value="ECO:0007669"/>
    <property type="project" value="UniProtKB-KW"/>
</dbReference>
<dbReference type="Proteomes" id="UP000644610">
    <property type="component" value="Unassembled WGS sequence"/>
</dbReference>
<dbReference type="RefSeq" id="WP_203976315.1">
    <property type="nucleotide sequence ID" value="NZ_BAAAKY010000050.1"/>
</dbReference>
<feature type="signal peptide" evidence="3">
    <location>
        <begin position="1"/>
        <end position="19"/>
    </location>
</feature>
<keyword evidence="1" id="KW-0479">Metal-binding</keyword>
<dbReference type="Gene3D" id="3.20.20.370">
    <property type="entry name" value="Glycoside hydrolase/deacetylase"/>
    <property type="match status" value="1"/>
</dbReference>
<comment type="caution">
    <text evidence="5">The sequence shown here is derived from an EMBL/GenBank/DDBJ whole genome shotgun (WGS) entry which is preliminary data.</text>
</comment>
<dbReference type="AlphaFoldDB" id="A0A8J3UNI7"/>
<reference evidence="5" key="1">
    <citation type="submission" date="2021-01" db="EMBL/GenBank/DDBJ databases">
        <title>Whole genome shotgun sequence of Planotetraspora silvatica NBRC 100141.</title>
        <authorList>
            <person name="Komaki H."/>
            <person name="Tamura T."/>
        </authorList>
    </citation>
    <scope>NUCLEOTIDE SEQUENCE</scope>
    <source>
        <strain evidence="5">NBRC 100141</strain>
    </source>
</reference>
<keyword evidence="3" id="KW-0732">Signal</keyword>
<evidence type="ECO:0000313" key="6">
    <source>
        <dbReference type="Proteomes" id="UP000644610"/>
    </source>
</evidence>
<feature type="chain" id="PRO_5035178536" description="NodB homology domain-containing protein" evidence="3">
    <location>
        <begin position="20"/>
        <end position="271"/>
    </location>
</feature>
<keyword evidence="6" id="KW-1185">Reference proteome</keyword>
<dbReference type="InterPro" id="IPR050248">
    <property type="entry name" value="Polysacc_deacetylase_ArnD"/>
</dbReference>
<dbReference type="SUPFAM" id="SSF88713">
    <property type="entry name" value="Glycoside hydrolase/deacetylase"/>
    <property type="match status" value="1"/>
</dbReference>
<keyword evidence="2" id="KW-0378">Hydrolase</keyword>
<sequence>MRIGLVLLSLLLAAGCGEARSSAVPSPSSKSHHAFRVGGQFDAQVFGSRLAARQHGWPGPRMPVAPPPRNIDCRQLKCVALTFDDGPGDNTGHVLDTLAAHRARATFFMLGQMVTDGTRDFVRRMVSEGHELGNHSWDHPSLVGLSEGALRRELQRTQDVVQQVAGVRMHVMRPPYGSTNHEVEAMAKEEGLAQIMWDVDTLDWRDRNPGLVAKRSAEAKPGDIVLMHDIHPTTVEALPRLLDELDRKKFTYVTVSELIGSLTPGKAYHNG</sequence>
<organism evidence="5 6">
    <name type="scientific">Planotetraspora silvatica</name>
    <dbReference type="NCBI Taxonomy" id="234614"/>
    <lineage>
        <taxon>Bacteria</taxon>
        <taxon>Bacillati</taxon>
        <taxon>Actinomycetota</taxon>
        <taxon>Actinomycetes</taxon>
        <taxon>Streptosporangiales</taxon>
        <taxon>Streptosporangiaceae</taxon>
        <taxon>Planotetraspora</taxon>
    </lineage>
</organism>
<evidence type="ECO:0000259" key="4">
    <source>
        <dbReference type="PROSITE" id="PS51677"/>
    </source>
</evidence>
<dbReference type="GO" id="GO:0016810">
    <property type="term" value="F:hydrolase activity, acting on carbon-nitrogen (but not peptide) bonds"/>
    <property type="evidence" value="ECO:0007669"/>
    <property type="project" value="InterPro"/>
</dbReference>
<evidence type="ECO:0000313" key="5">
    <source>
        <dbReference type="EMBL" id="GII47620.1"/>
    </source>
</evidence>
<proteinExistence type="predicted"/>
<evidence type="ECO:0000256" key="1">
    <source>
        <dbReference type="ARBA" id="ARBA00022723"/>
    </source>
</evidence>